<gene>
    <name evidence="2" type="ORF">GGX14DRAFT_377576</name>
</gene>
<dbReference type="Proteomes" id="UP001219525">
    <property type="component" value="Unassembled WGS sequence"/>
</dbReference>
<dbReference type="AlphaFoldDB" id="A0AAD6Y3K6"/>
<proteinExistence type="predicted"/>
<protein>
    <submittedName>
        <fullName evidence="2">Uncharacterized protein</fullName>
    </submittedName>
</protein>
<keyword evidence="1" id="KW-1133">Transmembrane helix</keyword>
<feature type="transmembrane region" description="Helical" evidence="1">
    <location>
        <begin position="20"/>
        <end position="45"/>
    </location>
</feature>
<feature type="non-terminal residue" evidence="2">
    <location>
        <position position="1"/>
    </location>
</feature>
<comment type="caution">
    <text evidence="2">The sequence shown here is derived from an EMBL/GenBank/DDBJ whole genome shotgun (WGS) entry which is preliminary data.</text>
</comment>
<name>A0AAD6Y3K6_9AGAR</name>
<keyword evidence="1" id="KW-0472">Membrane</keyword>
<dbReference type="EMBL" id="JARJCW010000095">
    <property type="protein sequence ID" value="KAJ7194838.1"/>
    <property type="molecule type" value="Genomic_DNA"/>
</dbReference>
<keyword evidence="3" id="KW-1185">Reference proteome</keyword>
<sequence length="82" mass="8576">PIAMSHAGRVFPPWLLTASIGWIAGTSTVAMGAAAVPFATGAIAARARIKSLEPVVVTMLAVMLVVWTAVPQGDEFSAEWVR</sequence>
<evidence type="ECO:0000313" key="2">
    <source>
        <dbReference type="EMBL" id="KAJ7194838.1"/>
    </source>
</evidence>
<organism evidence="2 3">
    <name type="scientific">Mycena pura</name>
    <dbReference type="NCBI Taxonomy" id="153505"/>
    <lineage>
        <taxon>Eukaryota</taxon>
        <taxon>Fungi</taxon>
        <taxon>Dikarya</taxon>
        <taxon>Basidiomycota</taxon>
        <taxon>Agaricomycotina</taxon>
        <taxon>Agaricomycetes</taxon>
        <taxon>Agaricomycetidae</taxon>
        <taxon>Agaricales</taxon>
        <taxon>Marasmiineae</taxon>
        <taxon>Mycenaceae</taxon>
        <taxon>Mycena</taxon>
    </lineage>
</organism>
<reference evidence="2" key="1">
    <citation type="submission" date="2023-03" db="EMBL/GenBank/DDBJ databases">
        <title>Massive genome expansion in bonnet fungi (Mycena s.s.) driven by repeated elements and novel gene families across ecological guilds.</title>
        <authorList>
            <consortium name="Lawrence Berkeley National Laboratory"/>
            <person name="Harder C.B."/>
            <person name="Miyauchi S."/>
            <person name="Viragh M."/>
            <person name="Kuo A."/>
            <person name="Thoen E."/>
            <person name="Andreopoulos B."/>
            <person name="Lu D."/>
            <person name="Skrede I."/>
            <person name="Drula E."/>
            <person name="Henrissat B."/>
            <person name="Morin E."/>
            <person name="Kohler A."/>
            <person name="Barry K."/>
            <person name="LaButti K."/>
            <person name="Morin E."/>
            <person name="Salamov A."/>
            <person name="Lipzen A."/>
            <person name="Mereny Z."/>
            <person name="Hegedus B."/>
            <person name="Baldrian P."/>
            <person name="Stursova M."/>
            <person name="Weitz H."/>
            <person name="Taylor A."/>
            <person name="Grigoriev I.V."/>
            <person name="Nagy L.G."/>
            <person name="Martin F."/>
            <person name="Kauserud H."/>
        </authorList>
    </citation>
    <scope>NUCLEOTIDE SEQUENCE</scope>
    <source>
        <strain evidence="2">9144</strain>
    </source>
</reference>
<evidence type="ECO:0000256" key="1">
    <source>
        <dbReference type="SAM" id="Phobius"/>
    </source>
</evidence>
<evidence type="ECO:0000313" key="3">
    <source>
        <dbReference type="Proteomes" id="UP001219525"/>
    </source>
</evidence>
<accession>A0AAD6Y3K6</accession>
<feature type="transmembrane region" description="Helical" evidence="1">
    <location>
        <begin position="52"/>
        <end position="70"/>
    </location>
</feature>
<keyword evidence="1" id="KW-0812">Transmembrane</keyword>